<keyword evidence="2" id="KW-0805">Transcription regulation</keyword>
<dbReference type="AlphaFoldDB" id="A0A133K9S1"/>
<feature type="domain" description="Sugar-binding" evidence="5">
    <location>
        <begin position="68"/>
        <end position="321"/>
    </location>
</feature>
<evidence type="ECO:0000313" key="6">
    <source>
        <dbReference type="EMBL" id="KWZ76322.1"/>
    </source>
</evidence>
<gene>
    <name evidence="6" type="ORF">HMPREF3213_03854</name>
</gene>
<evidence type="ECO:0000256" key="3">
    <source>
        <dbReference type="ARBA" id="ARBA00023125"/>
    </source>
</evidence>
<dbReference type="InterPro" id="IPR037171">
    <property type="entry name" value="NagB/RpiA_transferase-like"/>
</dbReference>
<evidence type="ECO:0000256" key="2">
    <source>
        <dbReference type="ARBA" id="ARBA00023015"/>
    </source>
</evidence>
<organism evidence="6 7">
    <name type="scientific">Heyndrickxia coagulans</name>
    <name type="common">Weizmannia coagulans</name>
    <dbReference type="NCBI Taxonomy" id="1398"/>
    <lineage>
        <taxon>Bacteria</taxon>
        <taxon>Bacillati</taxon>
        <taxon>Bacillota</taxon>
        <taxon>Bacilli</taxon>
        <taxon>Bacillales</taxon>
        <taxon>Bacillaceae</taxon>
        <taxon>Heyndrickxia</taxon>
    </lineage>
</organism>
<dbReference type="PANTHER" id="PTHR34294">
    <property type="entry name" value="TRANSCRIPTIONAL REGULATOR-RELATED"/>
    <property type="match status" value="1"/>
</dbReference>
<evidence type="ECO:0000256" key="4">
    <source>
        <dbReference type="ARBA" id="ARBA00023163"/>
    </source>
</evidence>
<keyword evidence="4" id="KW-0804">Transcription</keyword>
<keyword evidence="3" id="KW-0238">DNA-binding</keyword>
<proteinExistence type="inferred from homology"/>
<dbReference type="InterPro" id="IPR013324">
    <property type="entry name" value="RNA_pol_sigma_r3/r4-like"/>
</dbReference>
<protein>
    <submittedName>
        <fullName evidence="6">Deoxyribonucleoside regulator</fullName>
    </submittedName>
</protein>
<evidence type="ECO:0000313" key="7">
    <source>
        <dbReference type="Proteomes" id="UP000070376"/>
    </source>
</evidence>
<dbReference type="Gene3D" id="3.40.50.1360">
    <property type="match status" value="1"/>
</dbReference>
<accession>A0A133K9S1</accession>
<dbReference type="InterPro" id="IPR036388">
    <property type="entry name" value="WH-like_DNA-bd_sf"/>
</dbReference>
<dbReference type="SUPFAM" id="SSF100950">
    <property type="entry name" value="NagB/RpiA/CoA transferase-like"/>
    <property type="match status" value="1"/>
</dbReference>
<dbReference type="Gene3D" id="1.10.10.10">
    <property type="entry name" value="Winged helix-like DNA-binding domain superfamily/Winged helix DNA-binding domain"/>
    <property type="match status" value="1"/>
</dbReference>
<dbReference type="SUPFAM" id="SSF88659">
    <property type="entry name" value="Sigma3 and sigma4 domains of RNA polymerase sigma factors"/>
    <property type="match status" value="1"/>
</dbReference>
<dbReference type="PANTHER" id="PTHR34294:SF1">
    <property type="entry name" value="TRANSCRIPTIONAL REGULATOR LSRR"/>
    <property type="match status" value="1"/>
</dbReference>
<dbReference type="Pfam" id="PF04198">
    <property type="entry name" value="Sugar-bind"/>
    <property type="match status" value="1"/>
</dbReference>
<dbReference type="InterPro" id="IPR051054">
    <property type="entry name" value="SorC_transcr_regulators"/>
</dbReference>
<dbReference type="EMBL" id="LRPN01000209">
    <property type="protein sequence ID" value="KWZ76322.1"/>
    <property type="molecule type" value="Genomic_DNA"/>
</dbReference>
<name>A0A133K9S1_HEYCO</name>
<dbReference type="GO" id="GO:0003677">
    <property type="term" value="F:DNA binding"/>
    <property type="evidence" value="ECO:0007669"/>
    <property type="project" value="UniProtKB-KW"/>
</dbReference>
<evidence type="ECO:0000259" key="5">
    <source>
        <dbReference type="Pfam" id="PF04198"/>
    </source>
</evidence>
<dbReference type="PATRIC" id="fig|1398.22.peg.3858"/>
<comment type="caution">
    <text evidence="6">The sequence shown here is derived from an EMBL/GenBank/DDBJ whole genome shotgun (WGS) entry which is preliminary data.</text>
</comment>
<reference evidence="7" key="1">
    <citation type="submission" date="2016-01" db="EMBL/GenBank/DDBJ databases">
        <authorList>
            <person name="Mitreva M."/>
            <person name="Pepin K.H."/>
            <person name="Mihindukulasuriya K.A."/>
            <person name="Fulton R."/>
            <person name="Fronick C."/>
            <person name="O'Laughlin M."/>
            <person name="Miner T."/>
            <person name="Herter B."/>
            <person name="Rosa B.A."/>
            <person name="Cordes M."/>
            <person name="Tomlinson C."/>
            <person name="Wollam A."/>
            <person name="Palsikar V.B."/>
            <person name="Mardis E.R."/>
            <person name="Wilson R.K."/>
        </authorList>
    </citation>
    <scope>NUCLEOTIDE SEQUENCE [LARGE SCALE GENOMIC DNA]</scope>
    <source>
        <strain evidence="7">GED7749B</strain>
    </source>
</reference>
<dbReference type="InterPro" id="IPR007324">
    <property type="entry name" value="Sugar-bd_dom_put"/>
</dbReference>
<sequence length="326" mass="36486">MYQAGEGNLMKKEMEKSKLSIEVAELYYQLNYSQQQISEHLKISRPTVSRLLQYAREKGYVQIKIADPFVDLQQLEQQLAEKYHLKEACVAFSPASDPATILHYVSIRAAEYVSGLIRNGMSIGISWGSTIYEVAAKLPKMHVKGAEVVQLKGGTSFSHVNTYAWETLMLFGNALQTLPVYFPLPLLFEKAEAMEIVMQDQSIQKIIEKGREAQAAIFTVGAADEEALLFKLGYFTEAEKEKLMEKAVGDVCSRFIDRNGEICDTTINKRTVSIELAELRKKEWSILVAGGRRKVLPAHTALTAGYANVLITDQHTAKQLLGMEQG</sequence>
<dbReference type="Proteomes" id="UP000070376">
    <property type="component" value="Unassembled WGS sequence"/>
</dbReference>
<comment type="similarity">
    <text evidence="1">Belongs to the SorC transcriptional regulatory family.</text>
</comment>
<evidence type="ECO:0000256" key="1">
    <source>
        <dbReference type="ARBA" id="ARBA00010466"/>
    </source>
</evidence>
<dbReference type="GO" id="GO:0030246">
    <property type="term" value="F:carbohydrate binding"/>
    <property type="evidence" value="ECO:0007669"/>
    <property type="project" value="InterPro"/>
</dbReference>